<keyword evidence="4" id="KW-1185">Reference proteome</keyword>
<dbReference type="PANTHER" id="PTHR13068">
    <property type="entry name" value="CGI-12 PROTEIN-RELATED"/>
    <property type="match status" value="1"/>
</dbReference>
<comment type="similarity">
    <text evidence="1">Belongs to the mTERF family.</text>
</comment>
<dbReference type="Proteomes" id="UP000504632">
    <property type="component" value="Chromosome 5"/>
</dbReference>
<accession>A0A6J2VK13</accession>
<evidence type="ECO:0000256" key="2">
    <source>
        <dbReference type="ARBA" id="ARBA00022946"/>
    </source>
</evidence>
<evidence type="ECO:0000313" key="4">
    <source>
        <dbReference type="Proteomes" id="UP000504632"/>
    </source>
</evidence>
<feature type="region of interest" description="Disordered" evidence="3">
    <location>
        <begin position="264"/>
        <end position="303"/>
    </location>
</feature>
<dbReference type="AlphaFoldDB" id="A0A6J2VK13"/>
<proteinExistence type="inferred from homology"/>
<feature type="region of interest" description="Disordered" evidence="3">
    <location>
        <begin position="1"/>
        <end position="29"/>
    </location>
</feature>
<dbReference type="Pfam" id="PF02536">
    <property type="entry name" value="mTERF"/>
    <property type="match status" value="1"/>
</dbReference>
<dbReference type="Gene3D" id="1.25.70.10">
    <property type="entry name" value="Transcription termination factor 3, mitochondrial"/>
    <property type="match status" value="1"/>
</dbReference>
<evidence type="ECO:0000256" key="3">
    <source>
        <dbReference type="SAM" id="MobiDB-lite"/>
    </source>
</evidence>
<dbReference type="OrthoDB" id="9991972at2759"/>
<dbReference type="SMART" id="SM00733">
    <property type="entry name" value="Mterf"/>
    <property type="match status" value="4"/>
</dbReference>
<keyword evidence="2" id="KW-0809">Transit peptide</keyword>
<feature type="compositionally biased region" description="Acidic residues" evidence="3">
    <location>
        <begin position="264"/>
        <end position="288"/>
    </location>
</feature>
<dbReference type="InterPro" id="IPR038538">
    <property type="entry name" value="MTERF_sf"/>
</dbReference>
<dbReference type="InParanoid" id="A0A6J2VK13"/>
<dbReference type="FunCoup" id="A0A6J2VK13">
    <property type="interactions" value="1602"/>
</dbReference>
<evidence type="ECO:0000313" key="5">
    <source>
        <dbReference type="RefSeq" id="XP_030631601.1"/>
    </source>
</evidence>
<evidence type="ECO:0000256" key="1">
    <source>
        <dbReference type="ARBA" id="ARBA00007692"/>
    </source>
</evidence>
<dbReference type="GeneID" id="115813138"/>
<organism evidence="4 5">
    <name type="scientific">Chanos chanos</name>
    <name type="common">Milkfish</name>
    <name type="synonym">Mugil chanos</name>
    <dbReference type="NCBI Taxonomy" id="29144"/>
    <lineage>
        <taxon>Eukaryota</taxon>
        <taxon>Metazoa</taxon>
        <taxon>Chordata</taxon>
        <taxon>Craniata</taxon>
        <taxon>Vertebrata</taxon>
        <taxon>Euteleostomi</taxon>
        <taxon>Actinopterygii</taxon>
        <taxon>Neopterygii</taxon>
        <taxon>Teleostei</taxon>
        <taxon>Ostariophysi</taxon>
        <taxon>Gonorynchiformes</taxon>
        <taxon>Chanidae</taxon>
        <taxon>Chanos</taxon>
    </lineage>
</organism>
<dbReference type="CTD" id="130916"/>
<dbReference type="RefSeq" id="XP_030631601.1">
    <property type="nucleotide sequence ID" value="XM_030775741.1"/>
</dbReference>
<dbReference type="GO" id="GO:0003676">
    <property type="term" value="F:nucleic acid binding"/>
    <property type="evidence" value="ECO:0007669"/>
    <property type="project" value="InterPro"/>
</dbReference>
<gene>
    <name evidence="5" type="primary">mterf4</name>
</gene>
<dbReference type="InterPro" id="IPR003690">
    <property type="entry name" value="MTERF"/>
</dbReference>
<name>A0A6J2VK13_CHACN</name>
<sequence>MCRGLCSVGKQESRPPGVGPHQSPRRPDRDSFVQCLVNLGLTESQAEQVYERVTKTHVKHDMSALTALAALGLNSSSIVKVLEKCPELLSLRAPEIQQRVGNLRKLGLLEGSLQRMVSHYPHILTVPVKRVNMVARFLREKCLFTVQQLTDILRDSPVVVEEDLQRLEYKFQYAYFRMGTRQAEMVKARLFRVSLEELRCRHCFLERRGLYQTPDKKGQTLILNPKLKDVLCVSEETFLSQVAKATQEELDVFWKLTVREMAEEVEEGREEEPSSDEEEDDEEKEEDDEKKHKWNTGYNRRKR</sequence>
<reference evidence="5" key="1">
    <citation type="submission" date="2025-08" db="UniProtKB">
        <authorList>
            <consortium name="RefSeq"/>
        </authorList>
    </citation>
    <scope>IDENTIFICATION</scope>
</reference>
<protein>
    <submittedName>
        <fullName evidence="5">Transcription termination factor 4, mitochondrial</fullName>
    </submittedName>
</protein>